<evidence type="ECO:0000313" key="2">
    <source>
        <dbReference type="Proteomes" id="UP001194468"/>
    </source>
</evidence>
<sequence length="61" mass="6891">MTSWHCVLHRAVTRVQTQLNVSCGCDKHIDSAVHCHVVHLYIGHPSHSQSNSVPVTTRKYQ</sequence>
<reference evidence="1" key="2">
    <citation type="journal article" date="2020" name="Nat. Commun.">
        <title>Large-scale genome sequencing of mycorrhizal fungi provides insights into the early evolution of symbiotic traits.</title>
        <authorList>
            <person name="Miyauchi S."/>
            <person name="Kiss E."/>
            <person name="Kuo A."/>
            <person name="Drula E."/>
            <person name="Kohler A."/>
            <person name="Sanchez-Garcia M."/>
            <person name="Morin E."/>
            <person name="Andreopoulos B."/>
            <person name="Barry K.W."/>
            <person name="Bonito G."/>
            <person name="Buee M."/>
            <person name="Carver A."/>
            <person name="Chen C."/>
            <person name="Cichocki N."/>
            <person name="Clum A."/>
            <person name="Culley D."/>
            <person name="Crous P.W."/>
            <person name="Fauchery L."/>
            <person name="Girlanda M."/>
            <person name="Hayes R.D."/>
            <person name="Keri Z."/>
            <person name="LaButti K."/>
            <person name="Lipzen A."/>
            <person name="Lombard V."/>
            <person name="Magnuson J."/>
            <person name="Maillard F."/>
            <person name="Murat C."/>
            <person name="Nolan M."/>
            <person name="Ohm R.A."/>
            <person name="Pangilinan J."/>
            <person name="Pereira M.F."/>
            <person name="Perotto S."/>
            <person name="Peter M."/>
            <person name="Pfister S."/>
            <person name="Riley R."/>
            <person name="Sitrit Y."/>
            <person name="Stielow J.B."/>
            <person name="Szollosi G."/>
            <person name="Zifcakova L."/>
            <person name="Stursova M."/>
            <person name="Spatafora J.W."/>
            <person name="Tedersoo L."/>
            <person name="Vaario L.M."/>
            <person name="Yamada A."/>
            <person name="Yan M."/>
            <person name="Wang P."/>
            <person name="Xu J."/>
            <person name="Bruns T."/>
            <person name="Baldrian P."/>
            <person name="Vilgalys R."/>
            <person name="Dunand C."/>
            <person name="Henrissat B."/>
            <person name="Grigoriev I.V."/>
            <person name="Hibbett D."/>
            <person name="Nagy L.G."/>
            <person name="Martin F.M."/>
        </authorList>
    </citation>
    <scope>NUCLEOTIDE SEQUENCE</scope>
    <source>
        <strain evidence="1">BED1</strain>
    </source>
</reference>
<gene>
    <name evidence="1" type="ORF">L210DRAFT_3548097</name>
</gene>
<dbReference type="Proteomes" id="UP001194468">
    <property type="component" value="Unassembled WGS sequence"/>
</dbReference>
<name>A0AAD4GD72_BOLED</name>
<keyword evidence="2" id="KW-1185">Reference proteome</keyword>
<evidence type="ECO:0000313" key="1">
    <source>
        <dbReference type="EMBL" id="KAF8436476.1"/>
    </source>
</evidence>
<protein>
    <submittedName>
        <fullName evidence="1">Uncharacterized protein</fullName>
    </submittedName>
</protein>
<dbReference type="EMBL" id="WHUW01000021">
    <property type="protein sequence ID" value="KAF8436476.1"/>
    <property type="molecule type" value="Genomic_DNA"/>
</dbReference>
<accession>A0AAD4GD72</accession>
<organism evidence="1 2">
    <name type="scientific">Boletus edulis BED1</name>
    <dbReference type="NCBI Taxonomy" id="1328754"/>
    <lineage>
        <taxon>Eukaryota</taxon>
        <taxon>Fungi</taxon>
        <taxon>Dikarya</taxon>
        <taxon>Basidiomycota</taxon>
        <taxon>Agaricomycotina</taxon>
        <taxon>Agaricomycetes</taxon>
        <taxon>Agaricomycetidae</taxon>
        <taxon>Boletales</taxon>
        <taxon>Boletineae</taxon>
        <taxon>Boletaceae</taxon>
        <taxon>Boletoideae</taxon>
        <taxon>Boletus</taxon>
    </lineage>
</organism>
<reference evidence="1" key="1">
    <citation type="submission" date="2019-10" db="EMBL/GenBank/DDBJ databases">
        <authorList>
            <consortium name="DOE Joint Genome Institute"/>
            <person name="Kuo A."/>
            <person name="Miyauchi S."/>
            <person name="Kiss E."/>
            <person name="Drula E."/>
            <person name="Kohler A."/>
            <person name="Sanchez-Garcia M."/>
            <person name="Andreopoulos B."/>
            <person name="Barry K.W."/>
            <person name="Bonito G."/>
            <person name="Buee M."/>
            <person name="Carver A."/>
            <person name="Chen C."/>
            <person name="Cichocki N."/>
            <person name="Clum A."/>
            <person name="Culley D."/>
            <person name="Crous P.W."/>
            <person name="Fauchery L."/>
            <person name="Girlanda M."/>
            <person name="Hayes R."/>
            <person name="Keri Z."/>
            <person name="LaButti K."/>
            <person name="Lipzen A."/>
            <person name="Lombard V."/>
            <person name="Magnuson J."/>
            <person name="Maillard F."/>
            <person name="Morin E."/>
            <person name="Murat C."/>
            <person name="Nolan M."/>
            <person name="Ohm R."/>
            <person name="Pangilinan J."/>
            <person name="Pereira M."/>
            <person name="Perotto S."/>
            <person name="Peter M."/>
            <person name="Riley R."/>
            <person name="Sitrit Y."/>
            <person name="Stielow B."/>
            <person name="Szollosi G."/>
            <person name="Zifcakova L."/>
            <person name="Stursova M."/>
            <person name="Spatafora J.W."/>
            <person name="Tedersoo L."/>
            <person name="Vaario L.-M."/>
            <person name="Yamada A."/>
            <person name="Yan M."/>
            <person name="Wang P."/>
            <person name="Xu J."/>
            <person name="Bruns T."/>
            <person name="Baldrian P."/>
            <person name="Vilgalys R."/>
            <person name="Henrissat B."/>
            <person name="Grigoriev I.V."/>
            <person name="Hibbett D."/>
            <person name="Nagy L.G."/>
            <person name="Martin F.M."/>
        </authorList>
    </citation>
    <scope>NUCLEOTIDE SEQUENCE</scope>
    <source>
        <strain evidence="1">BED1</strain>
    </source>
</reference>
<proteinExistence type="predicted"/>
<comment type="caution">
    <text evidence="1">The sequence shown here is derived from an EMBL/GenBank/DDBJ whole genome shotgun (WGS) entry which is preliminary data.</text>
</comment>
<dbReference type="AlphaFoldDB" id="A0AAD4GD72"/>